<sequence>MKNTIYNWSLSLVILLFFGSCEKVIPIKLDNSDKQIVIEGEITIKKEPYFVRISSTKNFDENNDFPGRTDALVIITDLSTGKAEKLVHTGSGVYQTSTLQGVAGHTYQLDVTVDGKNYKAQSTIPMKVVKIDKLSIRSFELDTDKKFIVPEFTDPKGEVNFYRLRQWINGVLVKGSWARNDEAADGRVFDTPFYYDTSDEAGNPLIKDGDEVTVELQCVDKGVYDYFRTLSETIEQEAAAPANPLSNISGGALGYFNACRTFKVTSTIKL</sequence>
<evidence type="ECO:0000313" key="1">
    <source>
        <dbReference type="EMBL" id="KEQ30540.1"/>
    </source>
</evidence>
<organism evidence="1 2">
    <name type="scientific">Pedobacter antarcticus 4BY</name>
    <dbReference type="NCBI Taxonomy" id="1358423"/>
    <lineage>
        <taxon>Bacteria</taxon>
        <taxon>Pseudomonadati</taxon>
        <taxon>Bacteroidota</taxon>
        <taxon>Sphingobacteriia</taxon>
        <taxon>Sphingobacteriales</taxon>
        <taxon>Sphingobacteriaceae</taxon>
        <taxon>Pedobacter</taxon>
    </lineage>
</organism>
<dbReference type="OrthoDB" id="637707at2"/>
<evidence type="ECO:0000313" key="2">
    <source>
        <dbReference type="Proteomes" id="UP000028007"/>
    </source>
</evidence>
<dbReference type="PROSITE" id="PS51257">
    <property type="entry name" value="PROKAR_LIPOPROTEIN"/>
    <property type="match status" value="1"/>
</dbReference>
<dbReference type="eggNOG" id="ENOG502ZCA0">
    <property type="taxonomic scope" value="Bacteria"/>
</dbReference>
<dbReference type="AlphaFoldDB" id="A0A081PIL7"/>
<evidence type="ECO:0008006" key="3">
    <source>
        <dbReference type="Google" id="ProtNLM"/>
    </source>
</evidence>
<name>A0A081PIL7_9SPHI</name>
<dbReference type="Proteomes" id="UP000028007">
    <property type="component" value="Unassembled WGS sequence"/>
</dbReference>
<accession>A0A081PIL7</accession>
<dbReference type="InterPro" id="IPR025345">
    <property type="entry name" value="DUF4249"/>
</dbReference>
<reference evidence="1 2" key="1">
    <citation type="journal article" date="1992" name="Int. J. Syst. Bacteriol.">
        <title>Sphingobacterium antarcticus sp. nov. a Psychrotrophic Bacterium from the Soils of Schirmacher Oasis, Antarctica.</title>
        <authorList>
            <person name="Shivaji S."/>
            <person name="Ray M.K."/>
            <person name="Rao N.S."/>
            <person name="Saiserr L."/>
            <person name="Jagannadham M.V."/>
            <person name="Kumar G.S."/>
            <person name="Reddy G."/>
            <person name="Bhargava P.M."/>
        </authorList>
    </citation>
    <scope>NUCLEOTIDE SEQUENCE [LARGE SCALE GENOMIC DNA]</scope>
    <source>
        <strain evidence="1 2">4BY</strain>
    </source>
</reference>
<proteinExistence type="predicted"/>
<dbReference type="Pfam" id="PF14054">
    <property type="entry name" value="DUF4249"/>
    <property type="match status" value="1"/>
</dbReference>
<dbReference type="RefSeq" id="WP_051759755.1">
    <property type="nucleotide sequence ID" value="NZ_JNFF01000034.1"/>
</dbReference>
<dbReference type="EMBL" id="JNFF01000034">
    <property type="protein sequence ID" value="KEQ30540.1"/>
    <property type="molecule type" value="Genomic_DNA"/>
</dbReference>
<keyword evidence="2" id="KW-1185">Reference proteome</keyword>
<comment type="caution">
    <text evidence="1">The sequence shown here is derived from an EMBL/GenBank/DDBJ whole genome shotgun (WGS) entry which is preliminary data.</text>
</comment>
<protein>
    <recommendedName>
        <fullName evidence="3">DUF4249 domain-containing protein</fullName>
    </recommendedName>
</protein>
<gene>
    <name evidence="1" type="ORF">N180_12800</name>
</gene>